<feature type="binding site" evidence="9">
    <location>
        <position position="11"/>
    </location>
    <ligand>
        <name>ATP</name>
        <dbReference type="ChEBI" id="CHEBI:30616"/>
    </ligand>
</feature>
<feature type="binding site" evidence="9">
    <location>
        <position position="243"/>
    </location>
    <ligand>
        <name>glycerol</name>
        <dbReference type="ChEBI" id="CHEBI:17754"/>
    </ligand>
</feature>
<dbReference type="AlphaFoldDB" id="A0A3D9BYP0"/>
<feature type="binding site" evidence="9">
    <location>
        <position position="11"/>
    </location>
    <ligand>
        <name>ADP</name>
        <dbReference type="ChEBI" id="CHEBI:456216"/>
    </ligand>
</feature>
<dbReference type="FunFam" id="3.30.420.40:FF:000008">
    <property type="entry name" value="Glycerol kinase"/>
    <property type="match status" value="1"/>
</dbReference>
<dbReference type="HAMAP" id="MF_00186">
    <property type="entry name" value="Glycerol_kin"/>
    <property type="match status" value="1"/>
</dbReference>
<dbReference type="Pfam" id="PF02782">
    <property type="entry name" value="FGGY_C"/>
    <property type="match status" value="1"/>
</dbReference>
<feature type="binding site" evidence="9">
    <location>
        <position position="307"/>
    </location>
    <ligand>
        <name>ATP</name>
        <dbReference type="ChEBI" id="CHEBI:30616"/>
    </ligand>
</feature>
<evidence type="ECO:0000256" key="7">
    <source>
        <dbReference type="ARBA" id="ARBA00022840"/>
    </source>
</evidence>
<dbReference type="PANTHER" id="PTHR10196">
    <property type="entry name" value="SUGAR KINASE"/>
    <property type="match status" value="1"/>
</dbReference>
<dbReference type="GO" id="GO:0019563">
    <property type="term" value="P:glycerol catabolic process"/>
    <property type="evidence" value="ECO:0007669"/>
    <property type="project" value="UniProtKB-UniRule"/>
</dbReference>
<proteinExistence type="inferred from homology"/>
<dbReference type="EC" id="2.7.1.30" evidence="9"/>
<evidence type="ECO:0000259" key="11">
    <source>
        <dbReference type="Pfam" id="PF00370"/>
    </source>
</evidence>
<evidence type="ECO:0000256" key="5">
    <source>
        <dbReference type="ARBA" id="ARBA00022777"/>
    </source>
</evidence>
<feature type="binding site" evidence="9">
    <location>
        <position position="15"/>
    </location>
    <ligand>
        <name>ADP</name>
        <dbReference type="ChEBI" id="CHEBI:456216"/>
    </ligand>
</feature>
<keyword evidence="14" id="KW-1185">Reference proteome</keyword>
<dbReference type="FunFam" id="3.30.420.40:FF:000007">
    <property type="entry name" value="Glycerol kinase"/>
    <property type="match status" value="1"/>
</dbReference>
<protein>
    <recommendedName>
        <fullName evidence="9">Glycerol kinase</fullName>
        <ecNumber evidence="9">2.7.1.30</ecNumber>
    </recommendedName>
    <alternativeName>
        <fullName evidence="9">ATP:glycerol 3-phosphotransferase</fullName>
    </alternativeName>
    <alternativeName>
        <fullName evidence="9">Glycerokinase</fullName>
        <shortName evidence="9">GK</shortName>
    </alternativeName>
</protein>
<feature type="binding site" evidence="9">
    <location>
        <position position="307"/>
    </location>
    <ligand>
        <name>ADP</name>
        <dbReference type="ChEBI" id="CHEBI:456216"/>
    </ligand>
</feature>
<evidence type="ECO:0000256" key="1">
    <source>
        <dbReference type="ARBA" id="ARBA00005190"/>
    </source>
</evidence>
<feature type="binding site" evidence="9">
    <location>
        <position position="133"/>
    </location>
    <ligand>
        <name>sn-glycerol 3-phosphate</name>
        <dbReference type="ChEBI" id="CHEBI:57597"/>
    </ligand>
</feature>
<organism evidence="13 14">
    <name type="scientific">Rhodosalinus sediminis</name>
    <dbReference type="NCBI Taxonomy" id="1940533"/>
    <lineage>
        <taxon>Bacteria</taxon>
        <taxon>Pseudomonadati</taxon>
        <taxon>Pseudomonadota</taxon>
        <taxon>Alphaproteobacteria</taxon>
        <taxon>Rhodobacterales</taxon>
        <taxon>Paracoccaceae</taxon>
        <taxon>Rhodosalinus</taxon>
    </lineage>
</organism>
<dbReference type="GO" id="GO:0005829">
    <property type="term" value="C:cytosol"/>
    <property type="evidence" value="ECO:0007669"/>
    <property type="project" value="UniProtKB-ARBA"/>
</dbReference>
<feature type="binding site" evidence="9">
    <location>
        <position position="242"/>
    </location>
    <ligand>
        <name>glycerol</name>
        <dbReference type="ChEBI" id="CHEBI:17754"/>
    </ligand>
</feature>
<dbReference type="GO" id="GO:0004370">
    <property type="term" value="F:glycerol kinase activity"/>
    <property type="evidence" value="ECO:0007669"/>
    <property type="project" value="UniProtKB-UniRule"/>
</dbReference>
<accession>A0A3D9BYP0</accession>
<evidence type="ECO:0000313" key="13">
    <source>
        <dbReference type="EMBL" id="REC58624.1"/>
    </source>
</evidence>
<evidence type="ECO:0000256" key="9">
    <source>
        <dbReference type="HAMAP-Rule" id="MF_00186"/>
    </source>
</evidence>
<evidence type="ECO:0000256" key="6">
    <source>
        <dbReference type="ARBA" id="ARBA00022798"/>
    </source>
</evidence>
<evidence type="ECO:0000256" key="2">
    <source>
        <dbReference type="ARBA" id="ARBA00009156"/>
    </source>
</evidence>
<dbReference type="Gene3D" id="3.30.420.40">
    <property type="match status" value="2"/>
</dbReference>
<gene>
    <name evidence="9 13" type="primary">glpK</name>
    <name evidence="13" type="ORF">DRV84_03450</name>
</gene>
<keyword evidence="6 9" id="KW-0319">Glycerol metabolism</keyword>
<comment type="caution">
    <text evidence="9">Lacks conserved residue(s) required for the propagation of feature annotation.</text>
</comment>
<comment type="pathway">
    <text evidence="1 9">Polyol metabolism; glycerol degradation via glycerol kinase pathway; sn-glycerol 3-phosphate from glycerol: step 1/1.</text>
</comment>
<keyword evidence="5 9" id="KW-0418">Kinase</keyword>
<feature type="binding site" evidence="9">
    <location>
        <position position="418"/>
    </location>
    <ligand>
        <name>ATP</name>
        <dbReference type="ChEBI" id="CHEBI:30616"/>
    </ligand>
</feature>
<dbReference type="PROSITE" id="PS00933">
    <property type="entry name" value="FGGY_KINASES_1"/>
    <property type="match status" value="1"/>
</dbReference>
<dbReference type="GO" id="GO:0006072">
    <property type="term" value="P:glycerol-3-phosphate metabolic process"/>
    <property type="evidence" value="ECO:0007669"/>
    <property type="project" value="InterPro"/>
</dbReference>
<feature type="binding site" evidence="9">
    <location>
        <position position="242"/>
    </location>
    <ligand>
        <name>sn-glycerol 3-phosphate</name>
        <dbReference type="ChEBI" id="CHEBI:57597"/>
    </ligand>
</feature>
<comment type="catalytic activity">
    <reaction evidence="8 9">
        <text>glycerol + ATP = sn-glycerol 3-phosphate + ADP + H(+)</text>
        <dbReference type="Rhea" id="RHEA:21644"/>
        <dbReference type="ChEBI" id="CHEBI:15378"/>
        <dbReference type="ChEBI" id="CHEBI:17754"/>
        <dbReference type="ChEBI" id="CHEBI:30616"/>
        <dbReference type="ChEBI" id="CHEBI:57597"/>
        <dbReference type="ChEBI" id="CHEBI:456216"/>
        <dbReference type="EC" id="2.7.1.30"/>
    </reaction>
</comment>
<evidence type="ECO:0000256" key="8">
    <source>
        <dbReference type="ARBA" id="ARBA00052101"/>
    </source>
</evidence>
<dbReference type="SUPFAM" id="SSF53067">
    <property type="entry name" value="Actin-like ATPase domain"/>
    <property type="match status" value="2"/>
</dbReference>
<dbReference type="NCBIfam" id="NF000756">
    <property type="entry name" value="PRK00047.1"/>
    <property type="match status" value="1"/>
</dbReference>
<dbReference type="Proteomes" id="UP000257131">
    <property type="component" value="Unassembled WGS sequence"/>
</dbReference>
<comment type="activity regulation">
    <text evidence="9">Inhibited by fructose 1,6-bisphosphate (FBP).</text>
</comment>
<feature type="domain" description="Carbohydrate kinase FGGY N-terminal" evidence="11">
    <location>
        <begin position="4"/>
        <end position="249"/>
    </location>
</feature>
<dbReference type="PIRSF" id="PIRSF000538">
    <property type="entry name" value="GlpK"/>
    <property type="match status" value="1"/>
</dbReference>
<reference evidence="13 14" key="1">
    <citation type="journal article" date="2017" name="Int. J. Syst. Evol. Microbiol.">
        <title>Rhodosalinus sediminis gen. nov., sp. nov., isolated from marine saltern.</title>
        <authorList>
            <person name="Guo L.Y."/>
            <person name="Ling S.K."/>
            <person name="Li C.M."/>
            <person name="Chen G.J."/>
            <person name="Du Z.J."/>
        </authorList>
    </citation>
    <scope>NUCLEOTIDE SEQUENCE [LARGE SCALE GENOMIC DNA]</scope>
    <source>
        <strain evidence="13 14">WDN1C137</strain>
    </source>
</reference>
<feature type="binding site" evidence="9">
    <location>
        <position position="133"/>
    </location>
    <ligand>
        <name>glycerol</name>
        <dbReference type="ChEBI" id="CHEBI:17754"/>
    </ligand>
</feature>
<keyword evidence="7 9" id="KW-0067">ATP-binding</keyword>
<evidence type="ECO:0000256" key="4">
    <source>
        <dbReference type="ARBA" id="ARBA00022741"/>
    </source>
</evidence>
<dbReference type="OrthoDB" id="9805576at2"/>
<feature type="binding site" evidence="9">
    <location>
        <position position="264"/>
    </location>
    <ligand>
        <name>ADP</name>
        <dbReference type="ChEBI" id="CHEBI:456216"/>
    </ligand>
</feature>
<dbReference type="PROSITE" id="PS00445">
    <property type="entry name" value="FGGY_KINASES_2"/>
    <property type="match status" value="1"/>
</dbReference>
<dbReference type="InterPro" id="IPR043129">
    <property type="entry name" value="ATPase_NBD"/>
</dbReference>
<evidence type="ECO:0000313" key="14">
    <source>
        <dbReference type="Proteomes" id="UP000257131"/>
    </source>
</evidence>
<dbReference type="RefSeq" id="WP_115978454.1">
    <property type="nucleotide sequence ID" value="NZ_QOHR01000002.1"/>
</dbReference>
<feature type="binding site" evidence="9">
    <location>
        <position position="81"/>
    </location>
    <ligand>
        <name>sn-glycerol 3-phosphate</name>
        <dbReference type="ChEBI" id="CHEBI:57597"/>
    </ligand>
</feature>
<feature type="binding site" evidence="9">
    <location>
        <position position="82"/>
    </location>
    <ligand>
        <name>glycerol</name>
        <dbReference type="ChEBI" id="CHEBI:17754"/>
    </ligand>
</feature>
<dbReference type="InterPro" id="IPR005999">
    <property type="entry name" value="Glycerol_kin"/>
</dbReference>
<dbReference type="InterPro" id="IPR018485">
    <property type="entry name" value="FGGY_C"/>
</dbReference>
<dbReference type="CDD" id="cd07786">
    <property type="entry name" value="FGGY_EcGK_like"/>
    <property type="match status" value="1"/>
</dbReference>
<comment type="caution">
    <text evidence="13">The sequence shown here is derived from an EMBL/GenBank/DDBJ whole genome shotgun (WGS) entry which is preliminary data.</text>
</comment>
<dbReference type="NCBIfam" id="TIGR01311">
    <property type="entry name" value="glycerol_kin"/>
    <property type="match status" value="1"/>
</dbReference>
<dbReference type="UniPathway" id="UPA00618">
    <property type="reaction ID" value="UER00672"/>
</dbReference>
<dbReference type="GO" id="GO:0005524">
    <property type="term" value="F:ATP binding"/>
    <property type="evidence" value="ECO:0007669"/>
    <property type="project" value="UniProtKB-UniRule"/>
</dbReference>
<keyword evidence="3 9" id="KW-0808">Transferase</keyword>
<keyword evidence="4 9" id="KW-0547">Nucleotide-binding</keyword>
<feature type="binding site" evidence="9">
    <location>
        <position position="311"/>
    </location>
    <ligand>
        <name>ATP</name>
        <dbReference type="ChEBI" id="CHEBI:30616"/>
    </ligand>
</feature>
<comment type="function">
    <text evidence="9">Key enzyme in the regulation of glycerol uptake and metabolism. Catalyzes the phosphorylation of glycerol to yield sn-glycerol 3-phosphate.</text>
</comment>
<dbReference type="EMBL" id="QOHR01000002">
    <property type="protein sequence ID" value="REC58624.1"/>
    <property type="molecule type" value="Genomic_DNA"/>
</dbReference>
<dbReference type="PANTHER" id="PTHR10196:SF78">
    <property type="entry name" value="GLYCEROL KINASE"/>
    <property type="match status" value="1"/>
</dbReference>
<feature type="binding site" evidence="9">
    <location>
        <position position="418"/>
    </location>
    <ligand>
        <name>ADP</name>
        <dbReference type="ChEBI" id="CHEBI:456216"/>
    </ligand>
</feature>
<evidence type="ECO:0000259" key="12">
    <source>
        <dbReference type="Pfam" id="PF02782"/>
    </source>
</evidence>
<dbReference type="InterPro" id="IPR018484">
    <property type="entry name" value="FGGY_N"/>
</dbReference>
<sequence length="503" mass="54180">MSHILAIDQGTTSSRAIVFDADLRVRAVAQEEFPQHYPASGWVEHDPSDLWTTTAGTCRAAIEKAQLSPGDIAAIGITNQRETTLVWDRHTGEPVHNAIVWQDRRTADMCRHLREAGHEPTVSDRTGLLLDPYFSGTKLAWILENVDGARARAEAGDLLFGTVDCYLIWKLTGGRVHATDATNAARTLLYDIRKGRWSSTMCEMLGVPMKMLPEVRDCAADYGETRPDLFGGAIPILGVAGDQQAATVGQACFRPGMVKSTYGTGCFALLNTGETPCVSKNRLLTTIAYQLDGKPTYALEGSIFIAGAVVQWLRDGLQIIRHAAETQPLAERADQGQELILVPAFTGLGAPYWNADCRGAIFGLTRKSGPAEFARAALESVGFQTRDLLEAMRADWNGDTEGGGGGGAGIATLRVDGGMSASDWSMQFLSDILGAPVDRPEVLETTALGAAWLAGMRAGVCPGMEGFAEAWALERTFEPAMDVATRDARYAAWQRAVQATLSV</sequence>
<evidence type="ECO:0000256" key="3">
    <source>
        <dbReference type="ARBA" id="ARBA00022679"/>
    </source>
</evidence>
<name>A0A3D9BYP0_9RHOB</name>
<comment type="similarity">
    <text evidence="2 9 10">Belongs to the FGGY kinase family.</text>
</comment>
<feature type="domain" description="Carbohydrate kinase FGGY C-terminal" evidence="12">
    <location>
        <begin position="260"/>
        <end position="456"/>
    </location>
</feature>
<feature type="binding site" evidence="9">
    <location>
        <position position="13"/>
    </location>
    <ligand>
        <name>ATP</name>
        <dbReference type="ChEBI" id="CHEBI:30616"/>
    </ligand>
</feature>
<dbReference type="Pfam" id="PF00370">
    <property type="entry name" value="FGGY_N"/>
    <property type="match status" value="1"/>
</dbReference>
<dbReference type="InterPro" id="IPR000577">
    <property type="entry name" value="Carb_kinase_FGGY"/>
</dbReference>
<feature type="binding site" evidence="9">
    <location>
        <position position="12"/>
    </location>
    <ligand>
        <name>ATP</name>
        <dbReference type="ChEBI" id="CHEBI:30616"/>
    </ligand>
</feature>
<dbReference type="InterPro" id="IPR018483">
    <property type="entry name" value="Carb_kinase_FGGY_CS"/>
</dbReference>
<evidence type="ECO:0000256" key="10">
    <source>
        <dbReference type="RuleBase" id="RU003733"/>
    </source>
</evidence>
<feature type="binding site" evidence="9">
    <location>
        <position position="81"/>
    </location>
    <ligand>
        <name>glycerol</name>
        <dbReference type="ChEBI" id="CHEBI:17754"/>
    </ligand>
</feature>
<feature type="binding site" evidence="9">
    <location>
        <position position="264"/>
    </location>
    <ligand>
        <name>ATP</name>
        <dbReference type="ChEBI" id="CHEBI:30616"/>
    </ligand>
</feature>
<feature type="binding site" evidence="9">
    <location>
        <position position="11"/>
    </location>
    <ligand>
        <name>sn-glycerol 3-phosphate</name>
        <dbReference type="ChEBI" id="CHEBI:57597"/>
    </ligand>
</feature>
<feature type="binding site" evidence="9">
    <location>
        <position position="82"/>
    </location>
    <ligand>
        <name>sn-glycerol 3-phosphate</name>
        <dbReference type="ChEBI" id="CHEBI:57597"/>
    </ligand>
</feature>